<reference evidence="2 3" key="1">
    <citation type="submission" date="2020-03" db="EMBL/GenBank/DDBJ databases">
        <title>Sequencing the genomes of 1000 actinobacteria strains.</title>
        <authorList>
            <person name="Klenk H.-P."/>
        </authorList>
    </citation>
    <scope>NUCLEOTIDE SEQUENCE [LARGE SCALE GENOMIC DNA]</scope>
    <source>
        <strain evidence="2 3">DSM 45668</strain>
    </source>
</reference>
<evidence type="ECO:0000313" key="2">
    <source>
        <dbReference type="EMBL" id="NIH79387.1"/>
    </source>
</evidence>
<sequence>MEGNHLETLVRIAGRLRTPLTLAGLTALILYLIYEQVLGLPVLTPLQSSDTFAVVDSIVSKVFWLAVLAVVLGFAGFVLTALVRLRPTLKRSAVSLVSTSLDPALSEPAEPAGFEVAGQRFAVGSIDCKFVNRGDATAVLDAFAVRVAAFTLDRTPVLSLDQRVVGGALTVQVRNTGWGPARQIRLRLADPLLPDLFEDRATGTAPVVGPGATSTVLTLEPASTTAARISELRRRRRELLDALAGRGRDGDDAARRSPEYRVLLSDAERDRPPIAHHWLSLGPPLDRLPVRVVVEGTYETPDGEIREIARTELGSDPLWLDESGFSYDHHLRLPAMRPAAEVYAVVLGARAGEQRDYALSRVIEPGGVERFHVALASVSSGTYEISLGFRVDGRNEVWSTPMPVSLWRPRDAPLPRNLTDGAVFEMRDGRLELGGTGSVW</sequence>
<accession>A0ABX0STY2</accession>
<feature type="transmembrane region" description="Helical" evidence="1">
    <location>
        <begin position="20"/>
        <end position="42"/>
    </location>
</feature>
<evidence type="ECO:0000256" key="1">
    <source>
        <dbReference type="SAM" id="Phobius"/>
    </source>
</evidence>
<comment type="caution">
    <text evidence="2">The sequence shown here is derived from an EMBL/GenBank/DDBJ whole genome shotgun (WGS) entry which is preliminary data.</text>
</comment>
<protein>
    <submittedName>
        <fullName evidence="2">Uncharacterized protein</fullName>
    </submittedName>
</protein>
<dbReference type="EMBL" id="JAANOU010000001">
    <property type="protein sequence ID" value="NIH79387.1"/>
    <property type="molecule type" value="Genomic_DNA"/>
</dbReference>
<proteinExistence type="predicted"/>
<dbReference type="RefSeq" id="WP_167112534.1">
    <property type="nucleotide sequence ID" value="NZ_JAANOU010000001.1"/>
</dbReference>
<organism evidence="2 3">
    <name type="scientific">Amycolatopsis viridis</name>
    <dbReference type="NCBI Taxonomy" id="185678"/>
    <lineage>
        <taxon>Bacteria</taxon>
        <taxon>Bacillati</taxon>
        <taxon>Actinomycetota</taxon>
        <taxon>Actinomycetes</taxon>
        <taxon>Pseudonocardiales</taxon>
        <taxon>Pseudonocardiaceae</taxon>
        <taxon>Amycolatopsis</taxon>
    </lineage>
</organism>
<name>A0ABX0STY2_9PSEU</name>
<keyword evidence="3" id="KW-1185">Reference proteome</keyword>
<evidence type="ECO:0000313" key="3">
    <source>
        <dbReference type="Proteomes" id="UP000754495"/>
    </source>
</evidence>
<keyword evidence="1" id="KW-0812">Transmembrane</keyword>
<keyword evidence="1" id="KW-1133">Transmembrane helix</keyword>
<dbReference type="Proteomes" id="UP000754495">
    <property type="component" value="Unassembled WGS sequence"/>
</dbReference>
<keyword evidence="1" id="KW-0472">Membrane</keyword>
<feature type="transmembrane region" description="Helical" evidence="1">
    <location>
        <begin position="62"/>
        <end position="83"/>
    </location>
</feature>
<gene>
    <name evidence="2" type="ORF">FHX46_001917</name>
</gene>